<evidence type="ECO:0000256" key="1">
    <source>
        <dbReference type="SAM" id="Coils"/>
    </source>
</evidence>
<sequence length="175" mass="20531">MMDSSHECHRSKVYNESKALILQSLRDIITQEEWEKEKAIKSNKNCITIKDPLKNVQNKLKEQLLEKKWTIEKKLCGARMNLRKAKAQREQVGHKLDAMNKKYVFQCNCLNKVLKQHQVVVSSHAKVKEALEYQKSIHNEATEKRRILTEELECAEIEMNRLGKVLFQMYNQSGC</sequence>
<organism evidence="2 3">
    <name type="scientific">Ceratodon purpureus</name>
    <name type="common">Fire moss</name>
    <name type="synonym">Dicranum purpureum</name>
    <dbReference type="NCBI Taxonomy" id="3225"/>
    <lineage>
        <taxon>Eukaryota</taxon>
        <taxon>Viridiplantae</taxon>
        <taxon>Streptophyta</taxon>
        <taxon>Embryophyta</taxon>
        <taxon>Bryophyta</taxon>
        <taxon>Bryophytina</taxon>
        <taxon>Bryopsida</taxon>
        <taxon>Dicranidae</taxon>
        <taxon>Pseudoditrichales</taxon>
        <taxon>Ditrichaceae</taxon>
        <taxon>Ceratodon</taxon>
    </lineage>
</organism>
<evidence type="ECO:0000313" key="3">
    <source>
        <dbReference type="Proteomes" id="UP000822688"/>
    </source>
</evidence>
<reference evidence="2" key="1">
    <citation type="submission" date="2020-06" db="EMBL/GenBank/DDBJ databases">
        <title>WGS assembly of Ceratodon purpureus strain R40.</title>
        <authorList>
            <person name="Carey S.B."/>
            <person name="Jenkins J."/>
            <person name="Shu S."/>
            <person name="Lovell J.T."/>
            <person name="Sreedasyam A."/>
            <person name="Maumus F."/>
            <person name="Tiley G.P."/>
            <person name="Fernandez-Pozo N."/>
            <person name="Barry K."/>
            <person name="Chen C."/>
            <person name="Wang M."/>
            <person name="Lipzen A."/>
            <person name="Daum C."/>
            <person name="Saski C.A."/>
            <person name="Payton A.C."/>
            <person name="Mcbreen J.C."/>
            <person name="Conrad R.E."/>
            <person name="Kollar L.M."/>
            <person name="Olsson S."/>
            <person name="Huttunen S."/>
            <person name="Landis J.B."/>
            <person name="Wickett N.J."/>
            <person name="Johnson M.G."/>
            <person name="Rensing S.A."/>
            <person name="Grimwood J."/>
            <person name="Schmutz J."/>
            <person name="Mcdaniel S.F."/>
        </authorList>
    </citation>
    <scope>NUCLEOTIDE SEQUENCE</scope>
    <source>
        <strain evidence="2">R40</strain>
    </source>
</reference>
<feature type="coiled-coil region" evidence="1">
    <location>
        <begin position="138"/>
        <end position="165"/>
    </location>
</feature>
<accession>A0A8T0G6W0</accession>
<name>A0A8T0G6W0_CERPU</name>
<dbReference type="Proteomes" id="UP000822688">
    <property type="component" value="Chromosome 12"/>
</dbReference>
<keyword evidence="1" id="KW-0175">Coiled coil</keyword>
<gene>
    <name evidence="2" type="ORF">KC19_12G101700</name>
</gene>
<protein>
    <submittedName>
        <fullName evidence="2">Uncharacterized protein</fullName>
    </submittedName>
</protein>
<comment type="caution">
    <text evidence="2">The sequence shown here is derived from an EMBL/GenBank/DDBJ whole genome shotgun (WGS) entry which is preliminary data.</text>
</comment>
<dbReference type="AlphaFoldDB" id="A0A8T0G6W0"/>
<evidence type="ECO:0000313" key="2">
    <source>
        <dbReference type="EMBL" id="KAG0554575.1"/>
    </source>
</evidence>
<proteinExistence type="predicted"/>
<dbReference type="EMBL" id="CM026433">
    <property type="protein sequence ID" value="KAG0554575.1"/>
    <property type="molecule type" value="Genomic_DNA"/>
</dbReference>
<keyword evidence="3" id="KW-1185">Reference proteome</keyword>